<keyword evidence="2" id="KW-1185">Reference proteome</keyword>
<comment type="caution">
    <text evidence="1">The sequence shown here is derived from an EMBL/GenBank/DDBJ whole genome shotgun (WGS) entry which is preliminary data.</text>
</comment>
<evidence type="ECO:0000313" key="2">
    <source>
        <dbReference type="Proteomes" id="UP001221413"/>
    </source>
</evidence>
<proteinExistence type="predicted"/>
<reference evidence="1" key="1">
    <citation type="submission" date="2023-01" db="EMBL/GenBank/DDBJ databases">
        <title>The chitinases involved in constricting ring structure development in the nematode-trapping fungus Drechslerella dactyloides.</title>
        <authorList>
            <person name="Wang R."/>
            <person name="Zhang L."/>
            <person name="Tang P."/>
            <person name="Li S."/>
            <person name="Liang L."/>
        </authorList>
    </citation>
    <scope>NUCLEOTIDE SEQUENCE</scope>
    <source>
        <strain evidence="1">YMF1.00031</strain>
    </source>
</reference>
<gene>
    <name evidence="1" type="ORF">Dda_3439</name>
</gene>
<dbReference type="Proteomes" id="UP001221413">
    <property type="component" value="Unassembled WGS sequence"/>
</dbReference>
<dbReference type="EMBL" id="JAQGDS010000003">
    <property type="protein sequence ID" value="KAJ6262627.1"/>
    <property type="molecule type" value="Genomic_DNA"/>
</dbReference>
<dbReference type="AlphaFoldDB" id="A0AAD6NLK0"/>
<name>A0AAD6NLK0_DREDA</name>
<accession>A0AAD6NLK0</accession>
<protein>
    <submittedName>
        <fullName evidence="1">Uncharacterized protein</fullName>
    </submittedName>
</protein>
<organism evidence="1 2">
    <name type="scientific">Drechslerella dactyloides</name>
    <name type="common">Nematode-trapping fungus</name>
    <name type="synonym">Arthrobotrys dactyloides</name>
    <dbReference type="NCBI Taxonomy" id="74499"/>
    <lineage>
        <taxon>Eukaryota</taxon>
        <taxon>Fungi</taxon>
        <taxon>Dikarya</taxon>
        <taxon>Ascomycota</taxon>
        <taxon>Pezizomycotina</taxon>
        <taxon>Orbiliomycetes</taxon>
        <taxon>Orbiliales</taxon>
        <taxon>Orbiliaceae</taxon>
        <taxon>Drechslerella</taxon>
    </lineage>
</organism>
<sequence length="115" mass="13246">MVRTDSAQPVCGQMHTADFTGITPKIPIFDRLEGVRVQEKWGFFRDTHSSAAEVRRPRSPIPFFQLQYILAVAPLRIHEVTIHSLYYTQLQDCAVTVLYNFQQRALRSIKRSPGQ</sequence>
<evidence type="ECO:0000313" key="1">
    <source>
        <dbReference type="EMBL" id="KAJ6262627.1"/>
    </source>
</evidence>